<feature type="compositionally biased region" description="Low complexity" evidence="2">
    <location>
        <begin position="1"/>
        <end position="16"/>
    </location>
</feature>
<dbReference type="EMBL" id="JACEFO010002202">
    <property type="protein sequence ID" value="KAF8673701.1"/>
    <property type="molecule type" value="Genomic_DNA"/>
</dbReference>
<dbReference type="SUPFAM" id="SSF57889">
    <property type="entry name" value="Cysteine-rich domain"/>
    <property type="match status" value="3"/>
</dbReference>
<dbReference type="InterPro" id="IPR046349">
    <property type="entry name" value="C1-like_sf"/>
</dbReference>
<dbReference type="AlphaFoldDB" id="A0A835E7L9"/>
<dbReference type="Proteomes" id="UP000636709">
    <property type="component" value="Unassembled WGS sequence"/>
</dbReference>
<proteinExistence type="predicted"/>
<dbReference type="PANTHER" id="PTHR47841:SF16">
    <property type="entry name" value="DC1 DOMAIN-CONTAINING PROTEIN"/>
    <property type="match status" value="1"/>
</dbReference>
<accession>A0A835E7L9</accession>
<evidence type="ECO:0000313" key="4">
    <source>
        <dbReference type="EMBL" id="KAF8673701.1"/>
    </source>
</evidence>
<keyword evidence="5" id="KW-1185">Reference proteome</keyword>
<keyword evidence="1" id="KW-0677">Repeat</keyword>
<organism evidence="4 5">
    <name type="scientific">Digitaria exilis</name>
    <dbReference type="NCBI Taxonomy" id="1010633"/>
    <lineage>
        <taxon>Eukaryota</taxon>
        <taxon>Viridiplantae</taxon>
        <taxon>Streptophyta</taxon>
        <taxon>Embryophyta</taxon>
        <taxon>Tracheophyta</taxon>
        <taxon>Spermatophyta</taxon>
        <taxon>Magnoliopsida</taxon>
        <taxon>Liliopsida</taxon>
        <taxon>Poales</taxon>
        <taxon>Poaceae</taxon>
        <taxon>PACMAD clade</taxon>
        <taxon>Panicoideae</taxon>
        <taxon>Panicodae</taxon>
        <taxon>Paniceae</taxon>
        <taxon>Anthephorinae</taxon>
        <taxon>Digitaria</taxon>
    </lineage>
</organism>
<evidence type="ECO:0000256" key="1">
    <source>
        <dbReference type="ARBA" id="ARBA00022737"/>
    </source>
</evidence>
<feature type="domain" description="DC1" evidence="3">
    <location>
        <begin position="95"/>
        <end position="141"/>
    </location>
</feature>
<dbReference type="Pfam" id="PF03107">
    <property type="entry name" value="C1_2"/>
    <property type="match status" value="1"/>
</dbReference>
<comment type="caution">
    <text evidence="4">The sequence shown here is derived from an EMBL/GenBank/DDBJ whole genome shotgun (WGS) entry which is preliminary data.</text>
</comment>
<reference evidence="4" key="1">
    <citation type="submission" date="2020-07" db="EMBL/GenBank/DDBJ databases">
        <title>Genome sequence and genetic diversity analysis of an under-domesticated orphan crop, white fonio (Digitaria exilis).</title>
        <authorList>
            <person name="Bennetzen J.L."/>
            <person name="Chen S."/>
            <person name="Ma X."/>
            <person name="Wang X."/>
            <person name="Yssel A.E.J."/>
            <person name="Chaluvadi S.R."/>
            <person name="Johnson M."/>
            <person name="Gangashetty P."/>
            <person name="Hamidou F."/>
            <person name="Sanogo M.D."/>
            <person name="Zwaenepoel A."/>
            <person name="Wallace J."/>
            <person name="Van De Peer Y."/>
            <person name="Van Deynze A."/>
        </authorList>
    </citation>
    <scope>NUCLEOTIDE SEQUENCE</scope>
    <source>
        <tissue evidence="4">Leaves</tissue>
    </source>
</reference>
<evidence type="ECO:0000256" key="2">
    <source>
        <dbReference type="SAM" id="MobiDB-lite"/>
    </source>
</evidence>
<sequence>MNLSVPSSTSPDSRSSNHLAFTDSYKTTSPHGSSAVANRAMPKTIRHDAHKEHPLVLVDSGEWGSRFFTCGGCGCPGGGPRYHCATAPGTASFFFHGQHPLALELAADHGGPRRRCDVCDTTICGMHYSCRPCGFDVHPVCSKLPGAAVSPLHPDHLVMLNVGVPKECARCGGNCVWRYGCGVCVFYLHPRCLLGIDRTPLNITPDPETN</sequence>
<dbReference type="PANTHER" id="PTHR47841">
    <property type="entry name" value="DIACYLGLYCEROL KINASE THETA-LIKE-RELATED"/>
    <property type="match status" value="1"/>
</dbReference>
<dbReference type="InterPro" id="IPR004146">
    <property type="entry name" value="DC1"/>
</dbReference>
<protein>
    <recommendedName>
        <fullName evidence="3">DC1 domain-containing protein</fullName>
    </recommendedName>
</protein>
<dbReference type="OrthoDB" id="1906545at2759"/>
<feature type="region of interest" description="Disordered" evidence="2">
    <location>
        <begin position="1"/>
        <end position="36"/>
    </location>
</feature>
<evidence type="ECO:0000259" key="3">
    <source>
        <dbReference type="Pfam" id="PF03107"/>
    </source>
</evidence>
<gene>
    <name evidence="4" type="ORF">HU200_048450</name>
</gene>
<evidence type="ECO:0000313" key="5">
    <source>
        <dbReference type="Proteomes" id="UP000636709"/>
    </source>
</evidence>
<feature type="compositionally biased region" description="Polar residues" evidence="2">
    <location>
        <begin position="24"/>
        <end position="36"/>
    </location>
</feature>
<name>A0A835E7L9_9POAL</name>